<protein>
    <submittedName>
        <fullName evidence="1">Uncharacterized protein</fullName>
    </submittedName>
</protein>
<reference evidence="1 2" key="1">
    <citation type="submission" date="2020-10" db="EMBL/GenBank/DDBJ databases">
        <title>Sequencing the genomes of 1000 actinobacteria strains.</title>
        <authorList>
            <person name="Klenk H.-P."/>
        </authorList>
    </citation>
    <scope>NUCLEOTIDE SEQUENCE [LARGE SCALE GENOMIC DNA]</scope>
    <source>
        <strain evidence="1 2">DSM 43173</strain>
    </source>
</reference>
<comment type="caution">
    <text evidence="1">The sequence shown here is derived from an EMBL/GenBank/DDBJ whole genome shotgun (WGS) entry which is preliminary data.</text>
</comment>
<evidence type="ECO:0000313" key="1">
    <source>
        <dbReference type="EMBL" id="MBE1586465.1"/>
    </source>
</evidence>
<dbReference type="RefSeq" id="WP_192787025.1">
    <property type="nucleotide sequence ID" value="NZ_JADBEK010000001.1"/>
</dbReference>
<organism evidence="1 2">
    <name type="scientific">Nonomuraea angiospora</name>
    <dbReference type="NCBI Taxonomy" id="46172"/>
    <lineage>
        <taxon>Bacteria</taxon>
        <taxon>Bacillati</taxon>
        <taxon>Actinomycetota</taxon>
        <taxon>Actinomycetes</taxon>
        <taxon>Streptosporangiales</taxon>
        <taxon>Streptosporangiaceae</taxon>
        <taxon>Nonomuraea</taxon>
    </lineage>
</organism>
<dbReference type="EMBL" id="JADBEK010000001">
    <property type="protein sequence ID" value="MBE1586465.1"/>
    <property type="molecule type" value="Genomic_DNA"/>
</dbReference>
<proteinExistence type="predicted"/>
<dbReference type="Proteomes" id="UP000633509">
    <property type="component" value="Unassembled WGS sequence"/>
</dbReference>
<name>A0ABR9M1K6_9ACTN</name>
<keyword evidence="2" id="KW-1185">Reference proteome</keyword>
<sequence>MKFVNRWDGRRWRLMGSGRTTITDLDVPDGGHAWVVGRDDRTRGVFFKRYHGGRWTSLPAPASLREISVRTAGEIWGWGPSAVMRWDGRAWHPVALPAVAVPAAAQPAYGPVCGRSGTPAAC</sequence>
<gene>
    <name evidence="1" type="ORF">H4W80_004723</name>
</gene>
<evidence type="ECO:0000313" key="2">
    <source>
        <dbReference type="Proteomes" id="UP000633509"/>
    </source>
</evidence>
<accession>A0ABR9M1K6</accession>